<sequence length="40" mass="4515">PRSGRERLFAVRLSADDVSGASVETPRMCLRLMSVYPMLF</sequence>
<evidence type="ECO:0000313" key="1">
    <source>
        <dbReference type="EMBL" id="ABD75096.1"/>
    </source>
</evidence>
<feature type="non-terminal residue" evidence="1">
    <location>
        <position position="1"/>
    </location>
</feature>
<dbReference type="EMBL" id="DQ403567">
    <property type="protein sequence ID" value="ABD75096.1"/>
    <property type="molecule type" value="Genomic_DNA"/>
</dbReference>
<proteinExistence type="predicted"/>
<reference evidence="1" key="1">
    <citation type="submission" date="2006-02" db="EMBL/GenBank/DDBJ databases">
        <title>Sampling the accessory genome of the Sinorhizobium genus by suppressive subtractive hybridization.</title>
        <authorList>
            <person name="Moulin L."/>
            <person name="Ghazoui Z."/>
            <person name="Young P."/>
        </authorList>
    </citation>
    <scope>NUCLEOTIDE SEQUENCE</scope>
    <source>
        <strain evidence="1">LMG7837</strain>
    </source>
</reference>
<accession>D1CTE2</accession>
<name>D1CTE2_SINSA</name>
<dbReference type="AlphaFoldDB" id="D1CTE2"/>
<organism evidence="1">
    <name type="scientific">Sinorhizobium saheli</name>
    <dbReference type="NCBI Taxonomy" id="36856"/>
    <lineage>
        <taxon>Bacteria</taxon>
        <taxon>Pseudomonadati</taxon>
        <taxon>Pseudomonadota</taxon>
        <taxon>Alphaproteobacteria</taxon>
        <taxon>Hyphomicrobiales</taxon>
        <taxon>Rhizobiaceae</taxon>
        <taxon>Sinorhizobium/Ensifer group</taxon>
        <taxon>Sinorhizobium</taxon>
    </lineage>
</organism>
<protein>
    <submittedName>
        <fullName evidence="1">Uncharacterized protein</fullName>
    </submittedName>
</protein>